<reference evidence="3 5" key="1">
    <citation type="submission" date="2019-03" db="EMBL/GenBank/DDBJ databases">
        <title>Vagococcus sp. was isolated fron gut of Carduelis flavirostris.</title>
        <authorList>
            <person name="Ge Y."/>
        </authorList>
    </citation>
    <scope>NUCLEOTIDE SEQUENCE [LARGE SCALE GENOMIC DNA]</scope>
    <source>
        <strain evidence="3 5">CF-210</strain>
    </source>
</reference>
<feature type="transmembrane region" description="Helical" evidence="1">
    <location>
        <begin position="45"/>
        <end position="63"/>
    </location>
</feature>
<feature type="transmembrane region" description="Helical" evidence="1">
    <location>
        <begin position="20"/>
        <end position="39"/>
    </location>
</feature>
<gene>
    <name evidence="3" type="ORF">E4031_01605</name>
    <name evidence="2" type="ORF">E4Z98_09865</name>
</gene>
<evidence type="ECO:0000313" key="5">
    <source>
        <dbReference type="Proteomes" id="UP000297725"/>
    </source>
</evidence>
<evidence type="ECO:0000313" key="4">
    <source>
        <dbReference type="Proteomes" id="UP000296883"/>
    </source>
</evidence>
<reference evidence="2 4" key="2">
    <citation type="submission" date="2019-04" db="EMBL/GenBank/DDBJ databases">
        <authorList>
            <person name="Ge Y."/>
        </authorList>
    </citation>
    <scope>NUCLEOTIDE SEQUENCE [LARGE SCALE GENOMIC DNA]</scope>
    <source>
        <strain evidence="2">CF-49</strain>
        <strain evidence="4">personal::cf-49</strain>
        <plasmid evidence="2 4">punnamed2</plasmid>
    </source>
</reference>
<evidence type="ECO:0000313" key="3">
    <source>
        <dbReference type="EMBL" id="TFZ42958.1"/>
    </source>
</evidence>
<dbReference type="EMBL" id="CP038867">
    <property type="protein sequence ID" value="QCA29683.1"/>
    <property type="molecule type" value="Genomic_DNA"/>
</dbReference>
<keyword evidence="1" id="KW-0472">Membrane</keyword>
<keyword evidence="1" id="KW-0812">Transmembrane</keyword>
<keyword evidence="2" id="KW-0614">Plasmid</keyword>
<sequence length="103" mass="11865">MNRELRNIESIRPRTEIIGFLTLFDIIFIVLILGVAYLIRGIVYPPFELIFLIGTAINILFLLKPSKNNPGKSHIAMMYLMIRRFVSGSHQPVKSIDVREYTS</sequence>
<dbReference type="GeneID" id="39759718"/>
<keyword evidence="1" id="KW-1133">Transmembrane helix</keyword>
<dbReference type="RefSeq" id="WP_135253584.1">
    <property type="nucleotide sequence ID" value="NZ_CP038867.1"/>
</dbReference>
<name>A0AAJ5JLV7_9ENTE</name>
<protein>
    <submittedName>
        <fullName evidence="3">Uncharacterized protein</fullName>
    </submittedName>
</protein>
<accession>A0AAJ5JLV7</accession>
<dbReference type="Pfam" id="PF17332">
    <property type="entry name" value="DUF5592"/>
    <property type="match status" value="1"/>
</dbReference>
<organism evidence="3 5">
    <name type="scientific">Vagococcus xieshaowenii</name>
    <dbReference type="NCBI Taxonomy" id="2562451"/>
    <lineage>
        <taxon>Bacteria</taxon>
        <taxon>Bacillati</taxon>
        <taxon>Bacillota</taxon>
        <taxon>Bacilli</taxon>
        <taxon>Lactobacillales</taxon>
        <taxon>Enterococcaceae</taxon>
        <taxon>Vagococcus</taxon>
    </lineage>
</organism>
<dbReference type="EMBL" id="SRHU01000007">
    <property type="protein sequence ID" value="TFZ42958.1"/>
    <property type="molecule type" value="Genomic_DNA"/>
</dbReference>
<dbReference type="AlphaFoldDB" id="A0AAJ5JLV7"/>
<evidence type="ECO:0000313" key="2">
    <source>
        <dbReference type="EMBL" id="QCA29683.1"/>
    </source>
</evidence>
<geneLocation type="plasmid" evidence="2 4">
    <name>punnamed2</name>
</geneLocation>
<dbReference type="Proteomes" id="UP000296883">
    <property type="component" value="Plasmid punnamed2"/>
</dbReference>
<dbReference type="InterPro" id="IPR020275">
    <property type="entry name" value="DUF5592"/>
</dbReference>
<dbReference type="Proteomes" id="UP000297725">
    <property type="component" value="Unassembled WGS sequence"/>
</dbReference>
<evidence type="ECO:0000256" key="1">
    <source>
        <dbReference type="SAM" id="Phobius"/>
    </source>
</evidence>
<keyword evidence="4" id="KW-1185">Reference proteome</keyword>
<proteinExistence type="predicted"/>